<dbReference type="AlphaFoldDB" id="A0A4V1KP30"/>
<dbReference type="PROSITE" id="PS51257">
    <property type="entry name" value="PROKAR_LIPOPROTEIN"/>
    <property type="match status" value="1"/>
</dbReference>
<reference evidence="1 2" key="1">
    <citation type="submission" date="2018-07" db="EMBL/GenBank/DDBJ databases">
        <title>Leeuwenhoekiella genomics.</title>
        <authorList>
            <person name="Tahon G."/>
            <person name="Willems A."/>
        </authorList>
    </citation>
    <scope>NUCLEOTIDE SEQUENCE [LARGE SCALE GENOMIC DNA]</scope>
    <source>
        <strain evidence="1 2">R-50232</strain>
    </source>
</reference>
<gene>
    <name evidence="1" type="ORF">DSM04_105330</name>
</gene>
<keyword evidence="2" id="KW-1185">Reference proteome</keyword>
<organism evidence="1 2">
    <name type="scientific">Leeuwenhoekiella aestuarii</name>
    <dbReference type="NCBI Taxonomy" id="2249426"/>
    <lineage>
        <taxon>Bacteria</taxon>
        <taxon>Pseudomonadati</taxon>
        <taxon>Bacteroidota</taxon>
        <taxon>Flavobacteriia</taxon>
        <taxon>Flavobacteriales</taxon>
        <taxon>Flavobacteriaceae</taxon>
        <taxon>Leeuwenhoekiella</taxon>
    </lineage>
</organism>
<dbReference type="EMBL" id="QOVI01000005">
    <property type="protein sequence ID" value="RXG13351.1"/>
    <property type="molecule type" value="Genomic_DNA"/>
</dbReference>
<sequence>MEKLFSLFIVLTLLTSCSKEDSIQIDLSKFDAITEPFPYKNIHTEIAYDYYELLYATEGSVEERIVSEGNLCAGSTKPDMCIETYNSLETMFGFAGGCLPSYCFLYIKLQEGDTNSILNTPEQLLSFLETIDTHSEAILWANANGYKHSSTTKEIGAIKEVGDHFELLVSELVSGCLPVQTDQVHLRIDSDGKITELERAVYTYDKKSCI</sequence>
<name>A0A4V1KP30_9FLAO</name>
<proteinExistence type="predicted"/>
<protein>
    <submittedName>
        <fullName evidence="1">Uncharacterized protein</fullName>
    </submittedName>
</protein>
<dbReference type="RefSeq" id="WP_128762117.1">
    <property type="nucleotide sequence ID" value="NZ_QOVI01000005.1"/>
</dbReference>
<evidence type="ECO:0000313" key="1">
    <source>
        <dbReference type="EMBL" id="RXG13351.1"/>
    </source>
</evidence>
<dbReference type="OrthoDB" id="768050at2"/>
<dbReference type="Proteomes" id="UP000289821">
    <property type="component" value="Unassembled WGS sequence"/>
</dbReference>
<comment type="caution">
    <text evidence="1">The sequence shown here is derived from an EMBL/GenBank/DDBJ whole genome shotgun (WGS) entry which is preliminary data.</text>
</comment>
<accession>A0A4V1KP30</accession>
<evidence type="ECO:0000313" key="2">
    <source>
        <dbReference type="Proteomes" id="UP000289821"/>
    </source>
</evidence>